<feature type="transmembrane region" description="Helical" evidence="1">
    <location>
        <begin position="1942"/>
        <end position="1963"/>
    </location>
</feature>
<evidence type="ECO:0000313" key="3">
    <source>
        <dbReference type="Proteomes" id="UP000009168"/>
    </source>
</evidence>
<sequence length="2274" mass="261529">MPICGANSCLDPSFNFCAQIDDIVSFYAGKQTNGYCAQRSQDYSGIQVCASQHCIQSYTYSRRGQSYVEYSCIKLKSYSYVGYDRNHYCLGIGQAKAIKCLKDQFCLDQQSNSCMQLSSNLLDRRFARQINTDFCISQQVAIQIGDRIEECVRGYCVYTDPATNIQTCKEVGIKYQYCADLYGKCAFIQTNLCSYCPDGYCQFSDNQGYCFYGKEIFQKLGEKNCATKVNNNGLCQILNINSQKYFKYDVCTDINGFCQNIYDRTKLCQQCPKFYRNPGNQTCYSIEQTQQFLQLKLVFNMNLDYVQDDCYDQNNCLSNQSLKCPYGCFSCNSQFNCTQCQKGFFMYKNTLNNYNQCVLCPQIYSYSEKCIDCSSELDLWNQNQQFKTCRNFEKYFKLRLQQNNNQAQSYIVNQNGNNILVSNFSNCTKNCTSCQMQGINNAICLSCQQGFVLESSNCVPCPNNCTKCEFAIFVSGKKALLKNSLSQKQLSSGQYANVVWTLICLECPYKQLVRYDLMGCEVCGKNCYACVYQNIYGIINDQQNNLVQMTQQDIINLGYKKVCKSCQTIVDATGQNCAEFYYIPNCYSYNFLINDSIQLNIYPLYYLQSQVTKYKQICTQCENGYLLTTDKQNCILSNNQINDCNSNVFDQDSNTCLNQICRNVIYNCSKCYSYKTTWNSNIIQIYQCTYCQWGYIPTLKGCLPCPEGCSNCQEGSKFYRYAEDLAQMKYKFSYQDRLDYRFGAQQQILCTSCQSGYFLDANTQQCVKLICGKYCQSCYFDQQNNKIQCSYCNTDALSNLIKDQQYWIATLYFNQNQLPDIKQLIQFTEDETDCIICPILCSTCFNMGDISKNPYFFYQSQCMSCKDNLNGFSSNLNDYQIAYDKSRRKCYLCNNKNQGCHYQKQKVIYAQCSNIGKPLGDGSLQNPINFNRLQDINIDKIILNELPYDQLIVYYNELQVREINVKIIFLNDFCEQQNSFQLTSELGNQIFSLESLTLNITSQNFNIQQQFKLSQKQILNISGFNTIFVSGIDFIQQMPFSNFGINIQSQNLLQISFDFVSFKQISVQKDATYFYLQFAQIQNTTISIQNSNFQNIVLVNSTPLITLDQFISQQQNITLTLFNCTFDNVYMQDSMLIRFNIQVQNQAYLNNIEFSNNQVSGYQSFLFKNDGINVNSITFSKITVQNNQILNLISSNQATSMSFLHISSDLSSEITIKDVQYQLANLQSTISFASLQQISVFLNVKALISSVQIENAVFSDISPFLIAPLFNIYSQTTIFKLISVNFNKFDLQNIKQNNSYKFGGAAYIQSVTTQIISSNITNCQAIQGAGIYLVIVDFGNVQIKQSNFINNISYLDNNFELYGGAIYFDVSVSHSNFTNNTCSVCQNGNILINSVKIHLSLNYFKKNIALNGGALYISNQIGVFQNTLNGNNSRILQQINSNKTNSFTFDSYTIISKCSFEENQSVLSGGAIYLQNFPVMIQTSKFIQNNAQLNGGAVFSQDQQNSYLESINCLYQQNTALNGGAVYSVEGNSLQSQKTNTFIQNRASIQNNDIFVSPTSMIITINKVLHDNKKPKVQISDHNSGYLEEEILISLANNEGDVYKNIDQPEVLQIQKISGQGYISSNTLSQINGVYNLTRQVNIFGNFGQSLTLKIYSDSIKVPNFDTFTGEVTYTRGFSVTLQINMIQKCPIGYVSKKNNLNYDVCIMCTGSYSFDPDSQVCTPCPVQKAICYGSFIQLPQGYWRASSNSSIIYECETDFIKCVGDNSILFKQVSQYKLKDSYEIYYCNRGYVGALCGDCDINQVFWDSKFYKTSYNSCNQCRNNLAISLLIIICLALVYLILLFYYSYKILQDAQQVFIVKILKIFSQKFILSGQQSQVNQIKLILNNLQIFTNIVNLNIQDDATMYFVNFFKFPFILPVDELSCYLDKNIGFLTMPFLKLSYYFIYCTFMIFACFVIQMLLQVKSKNKQRLLPWLNSAFILLLFNIPLFLKIGLGVMTCSNYDGKMYVSDFLNISCDQNFGIVSLSFALPMLLVIFSLFIIIFLFLRTNLYSLQKYKYYKHFGFFYRQYTEDCFYWDLVILVQKCSIIAITQLAKNNQNIKQIILCIILTIYTIITKKNKPFCDQRINMLDFFISYLLIFVPCLNLIIYNSDSEVTANSFSYALIFLYVLIALLNITTYLYYFLKNKNSAIRKILIQIYKMLNKLSFIKKKFQIYDERSRNNWILLKFIIKNYIQNQDKKIYIEINYQKIKNLNEIFKRQTKRATQITSLIQ</sequence>
<dbReference type="InParanoid" id="Q22A79"/>
<keyword evidence="1" id="KW-0472">Membrane</keyword>
<dbReference type="SMART" id="SM00261">
    <property type="entry name" value="FU"/>
    <property type="match status" value="3"/>
</dbReference>
<dbReference type="KEGG" id="tet:TTHERM_01265060"/>
<feature type="transmembrane region" description="Helical" evidence="1">
    <location>
        <begin position="2022"/>
        <end position="2048"/>
    </location>
</feature>
<feature type="transmembrane region" description="Helical" evidence="1">
    <location>
        <begin position="1826"/>
        <end position="1847"/>
    </location>
</feature>
<dbReference type="PANTHER" id="PTHR11319:SF35">
    <property type="entry name" value="OUTER MEMBRANE PROTEIN PMPC-RELATED"/>
    <property type="match status" value="1"/>
</dbReference>
<reference evidence="3" key="1">
    <citation type="journal article" date="2006" name="PLoS Biol.">
        <title>Macronuclear genome sequence of the ciliate Tetrahymena thermophila, a model eukaryote.</title>
        <authorList>
            <person name="Eisen J.A."/>
            <person name="Coyne R.S."/>
            <person name="Wu M."/>
            <person name="Wu D."/>
            <person name="Thiagarajan M."/>
            <person name="Wortman J.R."/>
            <person name="Badger J.H."/>
            <person name="Ren Q."/>
            <person name="Amedeo P."/>
            <person name="Jones K.M."/>
            <person name="Tallon L.J."/>
            <person name="Delcher A.L."/>
            <person name="Salzberg S.L."/>
            <person name="Silva J.C."/>
            <person name="Haas B.J."/>
            <person name="Majoros W.H."/>
            <person name="Farzad M."/>
            <person name="Carlton J.M."/>
            <person name="Smith R.K. Jr."/>
            <person name="Garg J."/>
            <person name="Pearlman R.E."/>
            <person name="Karrer K.M."/>
            <person name="Sun L."/>
            <person name="Manning G."/>
            <person name="Elde N.C."/>
            <person name="Turkewitz A.P."/>
            <person name="Asai D.J."/>
            <person name="Wilkes D.E."/>
            <person name="Wang Y."/>
            <person name="Cai H."/>
            <person name="Collins K."/>
            <person name="Stewart B.A."/>
            <person name="Lee S.R."/>
            <person name="Wilamowska K."/>
            <person name="Weinberg Z."/>
            <person name="Ruzzo W.L."/>
            <person name="Wloga D."/>
            <person name="Gaertig J."/>
            <person name="Frankel J."/>
            <person name="Tsao C.-C."/>
            <person name="Gorovsky M.A."/>
            <person name="Keeling P.J."/>
            <person name="Waller R.F."/>
            <person name="Patron N.J."/>
            <person name="Cherry J.M."/>
            <person name="Stover N.A."/>
            <person name="Krieger C.J."/>
            <person name="del Toro C."/>
            <person name="Ryder H.F."/>
            <person name="Williamson S.C."/>
            <person name="Barbeau R.A."/>
            <person name="Hamilton E.P."/>
            <person name="Orias E."/>
        </authorList>
    </citation>
    <scope>NUCLEOTIDE SEQUENCE [LARGE SCALE GENOMIC DNA]</scope>
    <source>
        <strain evidence="3">SB210</strain>
    </source>
</reference>
<evidence type="ECO:0000256" key="1">
    <source>
        <dbReference type="SAM" id="Phobius"/>
    </source>
</evidence>
<feature type="transmembrane region" description="Helical" evidence="1">
    <location>
        <begin position="2101"/>
        <end position="2117"/>
    </location>
</feature>
<feature type="transmembrane region" description="Helical" evidence="1">
    <location>
        <begin position="2129"/>
        <end position="2150"/>
    </location>
</feature>
<organism evidence="2 3">
    <name type="scientific">Tetrahymena thermophila (strain SB210)</name>
    <dbReference type="NCBI Taxonomy" id="312017"/>
    <lineage>
        <taxon>Eukaryota</taxon>
        <taxon>Sar</taxon>
        <taxon>Alveolata</taxon>
        <taxon>Ciliophora</taxon>
        <taxon>Intramacronucleata</taxon>
        <taxon>Oligohymenophorea</taxon>
        <taxon>Hymenostomatida</taxon>
        <taxon>Tetrahymenina</taxon>
        <taxon>Tetrahymenidae</taxon>
        <taxon>Tetrahymena</taxon>
    </lineage>
</organism>
<keyword evidence="1" id="KW-1133">Transmembrane helix</keyword>
<evidence type="ECO:0000313" key="2">
    <source>
        <dbReference type="EMBL" id="EAR82201.2"/>
    </source>
</evidence>
<dbReference type="InterPro" id="IPR006212">
    <property type="entry name" value="Furin_repeat"/>
</dbReference>
<dbReference type="RefSeq" id="XP_001029864.2">
    <property type="nucleotide sequence ID" value="XM_001029864.2"/>
</dbReference>
<dbReference type="EMBL" id="GG662540">
    <property type="protein sequence ID" value="EAR82201.2"/>
    <property type="molecule type" value="Genomic_DNA"/>
</dbReference>
<protein>
    <submittedName>
        <fullName evidence="2">Transmembrane protein, putative</fullName>
    </submittedName>
</protein>
<feature type="transmembrane region" description="Helical" evidence="1">
    <location>
        <begin position="1975"/>
        <end position="2001"/>
    </location>
</feature>
<keyword evidence="3" id="KW-1185">Reference proteome</keyword>
<dbReference type="HOGENOM" id="CLU_275785_0_0_1"/>
<dbReference type="PANTHER" id="PTHR11319">
    <property type="entry name" value="G PROTEIN-COUPLED RECEPTOR-RELATED"/>
    <property type="match status" value="1"/>
</dbReference>
<gene>
    <name evidence="2" type="ORF">TTHERM_01265060</name>
</gene>
<keyword evidence="1 2" id="KW-0812">Transmembrane</keyword>
<accession>Q22A79</accession>
<proteinExistence type="predicted"/>
<dbReference type="GeneID" id="7841312"/>
<dbReference type="Proteomes" id="UP000009168">
    <property type="component" value="Unassembled WGS sequence"/>
</dbReference>
<dbReference type="OrthoDB" id="10510366at2759"/>
<feature type="transmembrane region" description="Helical" evidence="1">
    <location>
        <begin position="2162"/>
        <end position="2186"/>
    </location>
</feature>
<name>Q22A79_TETTS</name>